<comment type="caution">
    <text evidence="3">The sequence shown here is derived from an EMBL/GenBank/DDBJ whole genome shotgun (WGS) entry which is preliminary data.</text>
</comment>
<dbReference type="SUPFAM" id="SSF54909">
    <property type="entry name" value="Dimeric alpha+beta barrel"/>
    <property type="match status" value="1"/>
</dbReference>
<protein>
    <submittedName>
        <fullName evidence="3">Stress responsive alpha/beta barrel protein</fullName>
    </submittedName>
</protein>
<dbReference type="PROSITE" id="PS51502">
    <property type="entry name" value="S_R_A_B_BARREL"/>
    <property type="match status" value="1"/>
</dbReference>
<evidence type="ECO:0000313" key="3">
    <source>
        <dbReference type="EMBL" id="RED60360.1"/>
    </source>
</evidence>
<evidence type="ECO:0000256" key="1">
    <source>
        <dbReference type="ARBA" id="ARBA00011738"/>
    </source>
</evidence>
<reference evidence="3 4" key="1">
    <citation type="submission" date="2018-07" db="EMBL/GenBank/DDBJ databases">
        <title>Genomic Encyclopedia of Type Strains, Phase III (KMG-III): the genomes of soil and plant-associated and newly described type strains.</title>
        <authorList>
            <person name="Whitman W."/>
        </authorList>
    </citation>
    <scope>NUCLEOTIDE SEQUENCE [LARGE SCALE GENOMIC DNA]</scope>
    <source>
        <strain evidence="3 4">CECT 8236</strain>
    </source>
</reference>
<dbReference type="EMBL" id="QRDY01000006">
    <property type="protein sequence ID" value="RED60360.1"/>
    <property type="molecule type" value="Genomic_DNA"/>
</dbReference>
<proteinExistence type="predicted"/>
<name>A0A3D9IF79_9BACL</name>
<gene>
    <name evidence="3" type="ORF">DFP95_106149</name>
</gene>
<comment type="subunit">
    <text evidence="1">Homodimer.</text>
</comment>
<evidence type="ECO:0000313" key="4">
    <source>
        <dbReference type="Proteomes" id="UP000256869"/>
    </source>
</evidence>
<dbReference type="Pfam" id="PF07876">
    <property type="entry name" value="Dabb"/>
    <property type="match status" value="1"/>
</dbReference>
<dbReference type="OrthoDB" id="9808130at2"/>
<dbReference type="RefSeq" id="WP_115993072.1">
    <property type="nucleotide sequence ID" value="NZ_QRDY01000006.1"/>
</dbReference>
<dbReference type="InterPro" id="IPR013097">
    <property type="entry name" value="Dabb"/>
</dbReference>
<organism evidence="3 4">
    <name type="scientific">Cohnella lupini</name>
    <dbReference type="NCBI Taxonomy" id="1294267"/>
    <lineage>
        <taxon>Bacteria</taxon>
        <taxon>Bacillati</taxon>
        <taxon>Bacillota</taxon>
        <taxon>Bacilli</taxon>
        <taxon>Bacillales</taxon>
        <taxon>Paenibacillaceae</taxon>
        <taxon>Cohnella</taxon>
    </lineage>
</organism>
<dbReference type="Gene3D" id="3.30.70.100">
    <property type="match status" value="1"/>
</dbReference>
<dbReference type="InterPro" id="IPR044662">
    <property type="entry name" value="HS1/DABB1-like"/>
</dbReference>
<feature type="domain" description="Stress-response A/B barrel" evidence="2">
    <location>
        <begin position="6"/>
        <end position="98"/>
    </location>
</feature>
<sequence length="102" mass="11937">MTTQSIIHSVIFHLKHASGSVEETRFIEDGRSILSSIPGVQNFKVYRQVSPKNDYSFGFSMEFANAEAYESYNSHPLHVKFVEERWLAEVERFLEIDYHDHK</sequence>
<dbReference type="PANTHER" id="PTHR33178:SF10">
    <property type="entry name" value="STRESS-RESPONSE A_B BARREL DOMAIN-CONTAINING PROTEIN"/>
    <property type="match status" value="1"/>
</dbReference>
<dbReference type="Proteomes" id="UP000256869">
    <property type="component" value="Unassembled WGS sequence"/>
</dbReference>
<dbReference type="AlphaFoldDB" id="A0A3D9IF79"/>
<keyword evidence="4" id="KW-1185">Reference proteome</keyword>
<dbReference type="SMART" id="SM00886">
    <property type="entry name" value="Dabb"/>
    <property type="match status" value="1"/>
</dbReference>
<evidence type="ECO:0000259" key="2">
    <source>
        <dbReference type="PROSITE" id="PS51502"/>
    </source>
</evidence>
<dbReference type="InterPro" id="IPR011008">
    <property type="entry name" value="Dimeric_a/b-barrel"/>
</dbReference>
<accession>A0A3D9IF79</accession>
<dbReference type="PANTHER" id="PTHR33178">
    <property type="match status" value="1"/>
</dbReference>